<proteinExistence type="predicted"/>
<keyword evidence="2" id="KW-1185">Reference proteome</keyword>
<protein>
    <recommendedName>
        <fullName evidence="3">F-box domain-containing protein</fullName>
    </recommendedName>
</protein>
<evidence type="ECO:0008006" key="3">
    <source>
        <dbReference type="Google" id="ProtNLM"/>
    </source>
</evidence>
<dbReference type="VEuPathDB" id="FungiDB:SI65_08821"/>
<comment type="caution">
    <text evidence="1">The sequence shown here is derived from an EMBL/GenBank/DDBJ whole genome shotgun (WGS) entry which is preliminary data.</text>
</comment>
<accession>A0A1E3B3R7</accession>
<dbReference type="OrthoDB" id="4454461at2759"/>
<dbReference type="Proteomes" id="UP000094569">
    <property type="component" value="Unassembled WGS sequence"/>
</dbReference>
<evidence type="ECO:0000313" key="2">
    <source>
        <dbReference type="Proteomes" id="UP000094569"/>
    </source>
</evidence>
<name>A0A1E3B3R7_ASPCR</name>
<sequence>MRTIVDLPPELLFQVVSDLPLLTKACLVLSSRRLYKILGFVLEAKELHFLRTPQNGQRYVDSKEYEANDFLTQLEDDTWACRGRCQRLHPRKEFLPRKLKKHAPQKKACEAWAGIVDLCPCISLTLRDRARLIEYLEAPKDEKPKLNLVTKDVLSDLDKKYLLHEYTPHPGIGMELQLFTTDSGQLNTSARYEKLNPGFRWIDLATVPSCSIQDCFWDAKTKSATQSWNCRRCNARATSLSMVPEKVSVVHVARSLGMADPKSSDAQMLWYKQCRCLSDYIPT</sequence>
<gene>
    <name evidence="1" type="ORF">SI65_08821</name>
</gene>
<dbReference type="EMBL" id="JXNT01000015">
    <property type="protein sequence ID" value="ODM15587.1"/>
    <property type="molecule type" value="Genomic_DNA"/>
</dbReference>
<dbReference type="AlphaFoldDB" id="A0A1E3B3R7"/>
<reference evidence="1 2" key="1">
    <citation type="journal article" date="2016" name="BMC Genomics">
        <title>Comparative genomic and transcriptomic analyses of the Fuzhuan brick tea-fermentation fungus Aspergillus cristatus.</title>
        <authorList>
            <person name="Ge Y."/>
            <person name="Wang Y."/>
            <person name="Liu Y."/>
            <person name="Tan Y."/>
            <person name="Ren X."/>
            <person name="Zhang X."/>
            <person name="Hyde K.D."/>
            <person name="Liu Y."/>
            <person name="Liu Z."/>
        </authorList>
    </citation>
    <scope>NUCLEOTIDE SEQUENCE [LARGE SCALE GENOMIC DNA]</scope>
    <source>
        <strain evidence="1 2">GZAAS20.1005</strain>
    </source>
</reference>
<organism evidence="1 2">
    <name type="scientific">Aspergillus cristatus</name>
    <name type="common">Chinese Fuzhuan brick tea-fermentation fungus</name>
    <name type="synonym">Eurotium cristatum</name>
    <dbReference type="NCBI Taxonomy" id="573508"/>
    <lineage>
        <taxon>Eukaryota</taxon>
        <taxon>Fungi</taxon>
        <taxon>Dikarya</taxon>
        <taxon>Ascomycota</taxon>
        <taxon>Pezizomycotina</taxon>
        <taxon>Eurotiomycetes</taxon>
        <taxon>Eurotiomycetidae</taxon>
        <taxon>Eurotiales</taxon>
        <taxon>Aspergillaceae</taxon>
        <taxon>Aspergillus</taxon>
        <taxon>Aspergillus subgen. Aspergillus</taxon>
    </lineage>
</organism>
<evidence type="ECO:0000313" key="1">
    <source>
        <dbReference type="EMBL" id="ODM15587.1"/>
    </source>
</evidence>